<reference evidence="1 2" key="1">
    <citation type="journal article" date="2006" name="Science">
        <title>The genome of black cottonwood, Populus trichocarpa (Torr. &amp; Gray).</title>
        <authorList>
            <person name="Tuskan G.A."/>
            <person name="Difazio S."/>
            <person name="Jansson S."/>
            <person name="Bohlmann J."/>
            <person name="Grigoriev I."/>
            <person name="Hellsten U."/>
            <person name="Putnam N."/>
            <person name="Ralph S."/>
            <person name="Rombauts S."/>
            <person name="Salamov A."/>
            <person name="Schein J."/>
            <person name="Sterck L."/>
            <person name="Aerts A."/>
            <person name="Bhalerao R.R."/>
            <person name="Bhalerao R.P."/>
            <person name="Blaudez D."/>
            <person name="Boerjan W."/>
            <person name="Brun A."/>
            <person name="Brunner A."/>
            <person name="Busov V."/>
            <person name="Campbell M."/>
            <person name="Carlson J."/>
            <person name="Chalot M."/>
            <person name="Chapman J."/>
            <person name="Chen G.L."/>
            <person name="Cooper D."/>
            <person name="Coutinho P.M."/>
            <person name="Couturier J."/>
            <person name="Covert S."/>
            <person name="Cronk Q."/>
            <person name="Cunningham R."/>
            <person name="Davis J."/>
            <person name="Degroeve S."/>
            <person name="Dejardin A."/>
            <person name="Depamphilis C."/>
            <person name="Detter J."/>
            <person name="Dirks B."/>
            <person name="Dubchak I."/>
            <person name="Duplessis S."/>
            <person name="Ehlting J."/>
            <person name="Ellis B."/>
            <person name="Gendler K."/>
            <person name="Goodstein D."/>
            <person name="Gribskov M."/>
            <person name="Grimwood J."/>
            <person name="Groover A."/>
            <person name="Gunter L."/>
            <person name="Hamberger B."/>
            <person name="Heinze B."/>
            <person name="Helariutta Y."/>
            <person name="Henrissat B."/>
            <person name="Holligan D."/>
            <person name="Holt R."/>
            <person name="Huang W."/>
            <person name="Islam-Faridi N."/>
            <person name="Jones S."/>
            <person name="Jones-Rhoades M."/>
            <person name="Jorgensen R."/>
            <person name="Joshi C."/>
            <person name="Kangasjarvi J."/>
            <person name="Karlsson J."/>
            <person name="Kelleher C."/>
            <person name="Kirkpatrick R."/>
            <person name="Kirst M."/>
            <person name="Kohler A."/>
            <person name="Kalluri U."/>
            <person name="Larimer F."/>
            <person name="Leebens-Mack J."/>
            <person name="Leple J.C."/>
            <person name="Locascio P."/>
            <person name="Lou Y."/>
            <person name="Lucas S."/>
            <person name="Martin F."/>
            <person name="Montanini B."/>
            <person name="Napoli C."/>
            <person name="Nelson D.R."/>
            <person name="Nelson C."/>
            <person name="Nieminen K."/>
            <person name="Nilsson O."/>
            <person name="Pereda V."/>
            <person name="Peter G."/>
            <person name="Philippe R."/>
            <person name="Pilate G."/>
            <person name="Poliakov A."/>
            <person name="Razumovskaya J."/>
            <person name="Richardson P."/>
            <person name="Rinaldi C."/>
            <person name="Ritland K."/>
            <person name="Rouze P."/>
            <person name="Ryaboy D."/>
            <person name="Schmutz J."/>
            <person name="Schrader J."/>
            <person name="Segerman B."/>
            <person name="Shin H."/>
            <person name="Siddiqui A."/>
            <person name="Sterky F."/>
            <person name="Terry A."/>
            <person name="Tsai C.J."/>
            <person name="Uberbacher E."/>
            <person name="Unneberg P."/>
            <person name="Vahala J."/>
            <person name="Wall K."/>
            <person name="Wessler S."/>
            <person name="Yang G."/>
            <person name="Yin T."/>
            <person name="Douglas C."/>
            <person name="Marra M."/>
            <person name="Sandberg G."/>
            <person name="Van de Peer Y."/>
            <person name="Rokhsar D."/>
        </authorList>
    </citation>
    <scope>NUCLEOTIDE SEQUENCE [LARGE SCALE GENOMIC DNA]</scope>
    <source>
        <strain evidence="2">cv. Nisqually</strain>
    </source>
</reference>
<proteinExistence type="predicted"/>
<dbReference type="EMBL" id="CM009290">
    <property type="protein sequence ID" value="PNT59998.1"/>
    <property type="molecule type" value="Genomic_DNA"/>
</dbReference>
<keyword evidence="2" id="KW-1185">Reference proteome</keyword>
<evidence type="ECO:0000313" key="2">
    <source>
        <dbReference type="Proteomes" id="UP000006729"/>
    </source>
</evidence>
<dbReference type="Proteomes" id="UP000006729">
    <property type="component" value="Chromosome 1"/>
</dbReference>
<name>A0A2K2CD86_POPTR</name>
<protein>
    <submittedName>
        <fullName evidence="1">Uncharacterized protein</fullName>
    </submittedName>
</protein>
<sequence>MPRVKSHLFTQQLYLMKLIWFQFYYLNFKHYFPRLLIHRSMCFFHKAKIEIHVFFLSKPIKRILLVKDSIPPI</sequence>
<dbReference type="InParanoid" id="A0A2K2CD86"/>
<dbReference type="AlphaFoldDB" id="A0A2K2CD86"/>
<evidence type="ECO:0000313" key="1">
    <source>
        <dbReference type="EMBL" id="PNT59998.1"/>
    </source>
</evidence>
<accession>A0A2K2CD86</accession>
<gene>
    <name evidence="1" type="ORF">POPTR_001G446200</name>
</gene>
<organism evidence="1 2">
    <name type="scientific">Populus trichocarpa</name>
    <name type="common">Western balsam poplar</name>
    <name type="synonym">Populus balsamifera subsp. trichocarpa</name>
    <dbReference type="NCBI Taxonomy" id="3694"/>
    <lineage>
        <taxon>Eukaryota</taxon>
        <taxon>Viridiplantae</taxon>
        <taxon>Streptophyta</taxon>
        <taxon>Embryophyta</taxon>
        <taxon>Tracheophyta</taxon>
        <taxon>Spermatophyta</taxon>
        <taxon>Magnoliopsida</taxon>
        <taxon>eudicotyledons</taxon>
        <taxon>Gunneridae</taxon>
        <taxon>Pentapetalae</taxon>
        <taxon>rosids</taxon>
        <taxon>fabids</taxon>
        <taxon>Malpighiales</taxon>
        <taxon>Salicaceae</taxon>
        <taxon>Saliceae</taxon>
        <taxon>Populus</taxon>
    </lineage>
</organism>